<feature type="binding site" evidence="2">
    <location>
        <position position="416"/>
    </location>
    <ligand>
        <name>L-glutamate</name>
        <dbReference type="ChEBI" id="CHEBI:29985"/>
    </ligand>
</feature>
<dbReference type="InterPro" id="IPR029055">
    <property type="entry name" value="Ntn_hydrolases_N"/>
</dbReference>
<dbReference type="GO" id="GO:0103068">
    <property type="term" value="F:leukotriene C4 gamma-glutamyl transferase activity"/>
    <property type="evidence" value="ECO:0007669"/>
    <property type="project" value="UniProtKB-EC"/>
</dbReference>
<keyword evidence="3" id="KW-0808">Transferase</keyword>
<dbReference type="PRINTS" id="PR01210">
    <property type="entry name" value="GGTRANSPTASE"/>
</dbReference>
<feature type="binding site" evidence="2">
    <location>
        <position position="98"/>
    </location>
    <ligand>
        <name>L-glutamate</name>
        <dbReference type="ChEBI" id="CHEBI:29985"/>
    </ligand>
</feature>
<feature type="signal peptide" evidence="4">
    <location>
        <begin position="1"/>
        <end position="19"/>
    </location>
</feature>
<dbReference type="Proteomes" id="UP000799776">
    <property type="component" value="Unassembled WGS sequence"/>
</dbReference>
<dbReference type="InterPro" id="IPR043138">
    <property type="entry name" value="GGT_lsub"/>
</dbReference>
<evidence type="ECO:0000256" key="3">
    <source>
        <dbReference type="RuleBase" id="RU368068"/>
    </source>
</evidence>
<dbReference type="NCBIfam" id="TIGR00066">
    <property type="entry name" value="g_glut_trans"/>
    <property type="match status" value="1"/>
</dbReference>
<comment type="catalytic activity">
    <reaction evidence="3">
        <text>an S-substituted glutathione + H2O = an S-substituted L-cysteinylglycine + L-glutamate</text>
        <dbReference type="Rhea" id="RHEA:59468"/>
        <dbReference type="ChEBI" id="CHEBI:15377"/>
        <dbReference type="ChEBI" id="CHEBI:29985"/>
        <dbReference type="ChEBI" id="CHEBI:90779"/>
        <dbReference type="ChEBI" id="CHEBI:143103"/>
        <dbReference type="EC" id="3.4.19.13"/>
    </reaction>
</comment>
<dbReference type="EC" id="2.3.2.2" evidence="3"/>
<dbReference type="EMBL" id="ML978712">
    <property type="protein sequence ID" value="KAF2090814.1"/>
    <property type="molecule type" value="Genomic_DNA"/>
</dbReference>
<comment type="caution">
    <text evidence="5">The sequence shown here is derived from an EMBL/GenBank/DDBJ whole genome shotgun (WGS) entry which is preliminary data.</text>
</comment>
<name>A0A9P4I1H2_9PEZI</name>
<dbReference type="Pfam" id="PF01019">
    <property type="entry name" value="G_glu_transpept"/>
    <property type="match status" value="1"/>
</dbReference>
<dbReference type="FunFam" id="3.60.20.40:FF:000008">
    <property type="entry name" value="Gamma-glutamyltranspeptidase (Eurofung)"/>
    <property type="match status" value="1"/>
</dbReference>
<sequence length="564" mass="60388">MPSLAGLITSLLGSQVALAHPQSYHHGADAKLGAVASESSVCSNIGIDMLKRGGTAADALVGTVLCVGVIGMYHSGIGGGGFMVVRGSNGSYEHIDFRETAPAAAYEDMYNNNTDASLYGGLASGVPGELRGLEYLHKNYGKLPWYDVVMPAVKVARHGFPVTADLVKYMASAIDGEYNFLVNDPNWAIDFAPHGTLLQLNDTITRKRYADTLETIAKDGPDAFYTGPIAEATIQTLQNANGTMTMDDLANYTAAIQETVNITYRGYKLTTGGVPCSGAVALSALKIVEGYDDFGTPSDINLTTHRLDEAIRFAYGERTNLGDPAFVSGMSEYQQNMLSKNVTDTIRGKISDFHTQNVSAYDPDGLESLETPGTSHIVTADHSGMAISLTTTVNLYFGSKIMVPETGVIMNNEMNDFSIPGSSNSFGYIPSEANYIRPGKRPLSSITPVIVEYPNGTLYISVGAAGGSRIITSTIQNIHHMLDQGMTAPEALAQPRLHDQLVPNQVSFEYAYDNQTVAFMEERGHNVTWVAPGQSTAQGLRRLGNGTFEAAGEPRQKNSGGFVI</sequence>
<dbReference type="GO" id="GO:0006751">
    <property type="term" value="P:glutathione catabolic process"/>
    <property type="evidence" value="ECO:0007669"/>
    <property type="project" value="UniProtKB-UniRule"/>
</dbReference>
<feature type="chain" id="PRO_5040505207" description="Glutathione hydrolase" evidence="4">
    <location>
        <begin position="20"/>
        <end position="564"/>
    </location>
</feature>
<evidence type="ECO:0000256" key="4">
    <source>
        <dbReference type="SAM" id="SignalP"/>
    </source>
</evidence>
<keyword evidence="4" id="KW-0732">Signal</keyword>
<evidence type="ECO:0000313" key="5">
    <source>
        <dbReference type="EMBL" id="KAF2090814.1"/>
    </source>
</evidence>
<dbReference type="GO" id="GO:0005886">
    <property type="term" value="C:plasma membrane"/>
    <property type="evidence" value="ECO:0007669"/>
    <property type="project" value="TreeGrafter"/>
</dbReference>
<feature type="binding site" evidence="2">
    <location>
        <position position="467"/>
    </location>
    <ligand>
        <name>L-glutamate</name>
        <dbReference type="ChEBI" id="CHEBI:29985"/>
    </ligand>
</feature>
<dbReference type="Gene3D" id="3.60.20.40">
    <property type="match status" value="1"/>
</dbReference>
<keyword evidence="3" id="KW-0378">Hydrolase</keyword>
<dbReference type="SUPFAM" id="SSF56235">
    <property type="entry name" value="N-terminal nucleophile aminohydrolases (Ntn hydrolases)"/>
    <property type="match status" value="1"/>
</dbReference>
<comment type="pathway">
    <text evidence="3">Sulfur metabolism; glutathione metabolism.</text>
</comment>
<keyword evidence="3" id="KW-0012">Acyltransferase</keyword>
<dbReference type="InterPro" id="IPR043137">
    <property type="entry name" value="GGT_ssub_C"/>
</dbReference>
<dbReference type="InterPro" id="IPR000101">
    <property type="entry name" value="GGT_peptidase"/>
</dbReference>
<dbReference type="PANTHER" id="PTHR11686">
    <property type="entry name" value="GAMMA GLUTAMYL TRANSPEPTIDASE"/>
    <property type="match status" value="1"/>
</dbReference>
<dbReference type="OrthoDB" id="1081007at2759"/>
<comment type="catalytic activity">
    <reaction evidence="3">
        <text>an N-terminal (5-L-glutamyl)-[peptide] + an alpha-amino acid = 5-L-glutamyl amino acid + an N-terminal L-alpha-aminoacyl-[peptide]</text>
        <dbReference type="Rhea" id="RHEA:23904"/>
        <dbReference type="Rhea" id="RHEA-COMP:9780"/>
        <dbReference type="Rhea" id="RHEA-COMP:9795"/>
        <dbReference type="ChEBI" id="CHEBI:77644"/>
        <dbReference type="ChEBI" id="CHEBI:78597"/>
        <dbReference type="ChEBI" id="CHEBI:78599"/>
        <dbReference type="ChEBI" id="CHEBI:78608"/>
        <dbReference type="EC" id="2.3.2.2"/>
    </reaction>
</comment>
<feature type="binding site" evidence="2">
    <location>
        <begin position="444"/>
        <end position="445"/>
    </location>
    <ligand>
        <name>L-glutamate</name>
        <dbReference type="ChEBI" id="CHEBI:29985"/>
    </ligand>
</feature>
<feature type="binding site" evidence="2">
    <location>
        <begin position="392"/>
        <end position="394"/>
    </location>
    <ligand>
        <name>L-glutamate</name>
        <dbReference type="ChEBI" id="CHEBI:29985"/>
    </ligand>
</feature>
<accession>A0A9P4I1H2</accession>
<dbReference type="EC" id="3.4.19.13" evidence="3"/>
<proteinExistence type="predicted"/>
<evidence type="ECO:0000256" key="1">
    <source>
        <dbReference type="PIRSR" id="PIRSR600101-1"/>
    </source>
</evidence>
<dbReference type="PANTHER" id="PTHR11686:SF62">
    <property type="entry name" value="GLUTATHIONE HYDROLASE"/>
    <property type="match status" value="1"/>
</dbReference>
<dbReference type="GO" id="GO:0036374">
    <property type="term" value="F:glutathione hydrolase activity"/>
    <property type="evidence" value="ECO:0007669"/>
    <property type="project" value="UniProtKB-UniRule"/>
</dbReference>
<feature type="active site" description="Nucleophile" evidence="1">
    <location>
        <position position="374"/>
    </location>
</feature>
<reference evidence="5" key="1">
    <citation type="journal article" date="2020" name="Stud. Mycol.">
        <title>101 Dothideomycetes genomes: a test case for predicting lifestyles and emergence of pathogens.</title>
        <authorList>
            <person name="Haridas S."/>
            <person name="Albert R."/>
            <person name="Binder M."/>
            <person name="Bloem J."/>
            <person name="Labutti K."/>
            <person name="Salamov A."/>
            <person name="Andreopoulos B."/>
            <person name="Baker S."/>
            <person name="Barry K."/>
            <person name="Bills G."/>
            <person name="Bluhm B."/>
            <person name="Cannon C."/>
            <person name="Castanera R."/>
            <person name="Culley D."/>
            <person name="Daum C."/>
            <person name="Ezra D."/>
            <person name="Gonzalez J."/>
            <person name="Henrissat B."/>
            <person name="Kuo A."/>
            <person name="Liang C."/>
            <person name="Lipzen A."/>
            <person name="Lutzoni F."/>
            <person name="Magnuson J."/>
            <person name="Mondo S."/>
            <person name="Nolan M."/>
            <person name="Ohm R."/>
            <person name="Pangilinan J."/>
            <person name="Park H.-J."/>
            <person name="Ramirez L."/>
            <person name="Alfaro M."/>
            <person name="Sun H."/>
            <person name="Tritt A."/>
            <person name="Yoshinaga Y."/>
            <person name="Zwiers L.-H."/>
            <person name="Turgeon B."/>
            <person name="Goodwin S."/>
            <person name="Spatafora J."/>
            <person name="Crous P."/>
            <person name="Grigoriev I."/>
        </authorList>
    </citation>
    <scope>NUCLEOTIDE SEQUENCE</scope>
    <source>
        <strain evidence="5">CBS 121410</strain>
    </source>
</reference>
<evidence type="ECO:0000313" key="6">
    <source>
        <dbReference type="Proteomes" id="UP000799776"/>
    </source>
</evidence>
<organism evidence="5 6">
    <name type="scientific">Saccharata proteae CBS 121410</name>
    <dbReference type="NCBI Taxonomy" id="1314787"/>
    <lineage>
        <taxon>Eukaryota</taxon>
        <taxon>Fungi</taxon>
        <taxon>Dikarya</taxon>
        <taxon>Ascomycota</taxon>
        <taxon>Pezizomycotina</taxon>
        <taxon>Dothideomycetes</taxon>
        <taxon>Dothideomycetes incertae sedis</taxon>
        <taxon>Botryosphaeriales</taxon>
        <taxon>Saccharataceae</taxon>
        <taxon>Saccharata</taxon>
    </lineage>
</organism>
<comment type="function">
    <text evidence="3">Cleaves the gamma-glutamyl peptide bond of glutathione and glutathione conjugates.</text>
</comment>
<dbReference type="Gene3D" id="1.10.246.130">
    <property type="match status" value="1"/>
</dbReference>
<evidence type="ECO:0000256" key="2">
    <source>
        <dbReference type="PIRSR" id="PIRSR600101-2"/>
    </source>
</evidence>
<comment type="catalytic activity">
    <reaction evidence="3">
        <text>glutathione + H2O = L-cysteinylglycine + L-glutamate</text>
        <dbReference type="Rhea" id="RHEA:28807"/>
        <dbReference type="ChEBI" id="CHEBI:15377"/>
        <dbReference type="ChEBI" id="CHEBI:29985"/>
        <dbReference type="ChEBI" id="CHEBI:57925"/>
        <dbReference type="ChEBI" id="CHEBI:61694"/>
        <dbReference type="EC" id="3.4.19.13"/>
    </reaction>
</comment>
<protein>
    <recommendedName>
        <fullName evidence="3">Glutathione hydrolase</fullName>
        <ecNumber evidence="3">2.3.2.2</ecNumber>
        <ecNumber evidence="3">3.4.19.13</ecNumber>
    </recommendedName>
    <alternativeName>
        <fullName evidence="3">Gamma-glutamyltransferase</fullName>
    </alternativeName>
    <alternativeName>
        <fullName evidence="3">Gamma-glutamyltranspeptidase</fullName>
    </alternativeName>
</protein>
<keyword evidence="6" id="KW-1185">Reference proteome</keyword>
<gene>
    <name evidence="5" type="ORF">K490DRAFT_34014</name>
</gene>
<dbReference type="AlphaFoldDB" id="A0A9P4I1H2"/>